<evidence type="ECO:0000313" key="4">
    <source>
        <dbReference type="Proteomes" id="UP001163823"/>
    </source>
</evidence>
<dbReference type="PANTHER" id="PTHR33143:SF6">
    <property type="entry name" value="OS08G0102900 PROTEIN"/>
    <property type="match status" value="1"/>
</dbReference>
<reference evidence="3" key="1">
    <citation type="journal article" date="2023" name="Science">
        <title>Elucidation of the pathway for biosynthesis of saponin adjuvants from the soapbark tree.</title>
        <authorList>
            <person name="Reed J."/>
            <person name="Orme A."/>
            <person name="El-Demerdash A."/>
            <person name="Owen C."/>
            <person name="Martin L.B.B."/>
            <person name="Misra R.C."/>
            <person name="Kikuchi S."/>
            <person name="Rejzek M."/>
            <person name="Martin A.C."/>
            <person name="Harkess A."/>
            <person name="Leebens-Mack J."/>
            <person name="Louveau T."/>
            <person name="Stephenson M.J."/>
            <person name="Osbourn A."/>
        </authorList>
    </citation>
    <scope>NUCLEOTIDE SEQUENCE</scope>
    <source>
        <strain evidence="3">S10</strain>
    </source>
</reference>
<keyword evidence="4" id="KW-1185">Reference proteome</keyword>
<protein>
    <submittedName>
        <fullName evidence="3">VQ motif containing protein</fullName>
    </submittedName>
</protein>
<sequence length="248" mass="26775">MDFPDIPTGKSPRRELQGPRPTPLKVRKDSHKIKKPPLAPQPAAAASQQPQAPPRQPVIIYTVSPKIIHTTPSDFMTLVQRLTGSNSSSFSNPMNDANNNGNSGAISPAARYATIEKAAGRAADHQGKKQHQPQHQSEDHDHNIMEGIEMKGDGMQGMGLFHGILSPGPASLSPIPASFFSPLSSDPGSFSNFFHDLSPVLHGNRNFLEGSFMPNTPSTTFVSQAHMISMTSPTPSIDLFNIFSGNNY</sequence>
<dbReference type="Proteomes" id="UP001163823">
    <property type="component" value="Chromosome 8"/>
</dbReference>
<evidence type="ECO:0000259" key="2">
    <source>
        <dbReference type="Pfam" id="PF05678"/>
    </source>
</evidence>
<dbReference type="InterPro" id="IPR008889">
    <property type="entry name" value="VQ"/>
</dbReference>
<dbReference type="AlphaFoldDB" id="A0AAD7LL29"/>
<dbReference type="KEGG" id="qsa:O6P43_019868"/>
<feature type="compositionally biased region" description="Basic and acidic residues" evidence="1">
    <location>
        <begin position="118"/>
        <end position="127"/>
    </location>
</feature>
<dbReference type="InterPro" id="IPR039607">
    <property type="entry name" value="VQ_8/17/18/20/21/25"/>
</dbReference>
<gene>
    <name evidence="3" type="ORF">O6P43_019868</name>
</gene>
<evidence type="ECO:0000256" key="1">
    <source>
        <dbReference type="SAM" id="MobiDB-lite"/>
    </source>
</evidence>
<evidence type="ECO:0000313" key="3">
    <source>
        <dbReference type="EMBL" id="KAJ7959266.1"/>
    </source>
</evidence>
<feature type="region of interest" description="Disordered" evidence="1">
    <location>
        <begin position="118"/>
        <end position="141"/>
    </location>
</feature>
<organism evidence="3 4">
    <name type="scientific">Quillaja saponaria</name>
    <name type="common">Soap bark tree</name>
    <dbReference type="NCBI Taxonomy" id="32244"/>
    <lineage>
        <taxon>Eukaryota</taxon>
        <taxon>Viridiplantae</taxon>
        <taxon>Streptophyta</taxon>
        <taxon>Embryophyta</taxon>
        <taxon>Tracheophyta</taxon>
        <taxon>Spermatophyta</taxon>
        <taxon>Magnoliopsida</taxon>
        <taxon>eudicotyledons</taxon>
        <taxon>Gunneridae</taxon>
        <taxon>Pentapetalae</taxon>
        <taxon>rosids</taxon>
        <taxon>fabids</taxon>
        <taxon>Fabales</taxon>
        <taxon>Quillajaceae</taxon>
        <taxon>Quillaja</taxon>
    </lineage>
</organism>
<dbReference type="GO" id="GO:0005634">
    <property type="term" value="C:nucleus"/>
    <property type="evidence" value="ECO:0007669"/>
    <property type="project" value="TreeGrafter"/>
</dbReference>
<proteinExistence type="predicted"/>
<feature type="compositionally biased region" description="Low complexity" evidence="1">
    <location>
        <begin position="41"/>
        <end position="50"/>
    </location>
</feature>
<dbReference type="PANTHER" id="PTHR33143">
    <property type="entry name" value="F16F4.1 PROTEIN-RELATED"/>
    <property type="match status" value="1"/>
</dbReference>
<feature type="domain" description="VQ" evidence="2">
    <location>
        <begin position="62"/>
        <end position="88"/>
    </location>
</feature>
<dbReference type="EMBL" id="JARAOO010000008">
    <property type="protein sequence ID" value="KAJ7959266.1"/>
    <property type="molecule type" value="Genomic_DNA"/>
</dbReference>
<dbReference type="Pfam" id="PF05678">
    <property type="entry name" value="VQ"/>
    <property type="match status" value="1"/>
</dbReference>
<comment type="caution">
    <text evidence="3">The sequence shown here is derived from an EMBL/GenBank/DDBJ whole genome shotgun (WGS) entry which is preliminary data.</text>
</comment>
<feature type="region of interest" description="Disordered" evidence="1">
    <location>
        <begin position="1"/>
        <end position="55"/>
    </location>
</feature>
<name>A0AAD7LL29_QUISA</name>
<accession>A0AAD7LL29</accession>